<gene>
    <name evidence="2" type="ORF">Rsub_11827</name>
</gene>
<dbReference type="Proteomes" id="UP000247498">
    <property type="component" value="Unassembled WGS sequence"/>
</dbReference>
<protein>
    <recommendedName>
        <fullName evidence="1">Complex 1 LYR protein domain-containing protein</fullName>
    </recommendedName>
</protein>
<dbReference type="AlphaFoldDB" id="A0A2V0PLS6"/>
<proteinExistence type="predicted"/>
<sequence>MPTAAQVRSLMRQYLRLGRTFPNYNIRSYLDRKGREDARRWASGPPADAAAPAAEAAWRAAVDDLAAFKRQAAVYGMYGRKFKTVLELEHDAAAKAKAG</sequence>
<dbReference type="STRING" id="307507.A0A2V0PLS6"/>
<evidence type="ECO:0000313" key="3">
    <source>
        <dbReference type="Proteomes" id="UP000247498"/>
    </source>
</evidence>
<reference evidence="2 3" key="1">
    <citation type="journal article" date="2018" name="Sci. Rep.">
        <title>Raphidocelis subcapitata (=Pseudokirchneriella subcapitata) provides an insight into genome evolution and environmental adaptations in the Sphaeropleales.</title>
        <authorList>
            <person name="Suzuki S."/>
            <person name="Yamaguchi H."/>
            <person name="Nakajima N."/>
            <person name="Kawachi M."/>
        </authorList>
    </citation>
    <scope>NUCLEOTIDE SEQUENCE [LARGE SCALE GENOMIC DNA]</scope>
    <source>
        <strain evidence="2 3">NIES-35</strain>
    </source>
</reference>
<dbReference type="InterPro" id="IPR008011">
    <property type="entry name" value="Complex1_LYR_dom"/>
</dbReference>
<evidence type="ECO:0000313" key="2">
    <source>
        <dbReference type="EMBL" id="GBF99023.1"/>
    </source>
</evidence>
<evidence type="ECO:0000259" key="1">
    <source>
        <dbReference type="Pfam" id="PF05347"/>
    </source>
</evidence>
<dbReference type="PANTHER" id="PTHR47158:SF1">
    <property type="entry name" value="OS08G0239000 PROTEIN"/>
    <property type="match status" value="1"/>
</dbReference>
<dbReference type="InParanoid" id="A0A2V0PLS6"/>
<dbReference type="PANTHER" id="PTHR47158">
    <property type="entry name" value="OS08G0239000 PROTEIN"/>
    <property type="match status" value="1"/>
</dbReference>
<dbReference type="EMBL" id="BDRX01000142">
    <property type="protein sequence ID" value="GBF99023.1"/>
    <property type="molecule type" value="Genomic_DNA"/>
</dbReference>
<dbReference type="FunCoup" id="A0A2V0PLS6">
    <property type="interactions" value="1546"/>
</dbReference>
<name>A0A2V0PLS6_9CHLO</name>
<accession>A0A2V0PLS6</accession>
<feature type="domain" description="Complex 1 LYR protein" evidence="1">
    <location>
        <begin position="6"/>
        <end position="36"/>
    </location>
</feature>
<keyword evidence="3" id="KW-1185">Reference proteome</keyword>
<comment type="caution">
    <text evidence="2">The sequence shown here is derived from an EMBL/GenBank/DDBJ whole genome shotgun (WGS) entry which is preliminary data.</text>
</comment>
<organism evidence="2 3">
    <name type="scientific">Raphidocelis subcapitata</name>
    <dbReference type="NCBI Taxonomy" id="307507"/>
    <lineage>
        <taxon>Eukaryota</taxon>
        <taxon>Viridiplantae</taxon>
        <taxon>Chlorophyta</taxon>
        <taxon>core chlorophytes</taxon>
        <taxon>Chlorophyceae</taxon>
        <taxon>CS clade</taxon>
        <taxon>Sphaeropleales</taxon>
        <taxon>Selenastraceae</taxon>
        <taxon>Raphidocelis</taxon>
    </lineage>
</organism>
<dbReference type="Pfam" id="PF05347">
    <property type="entry name" value="Complex1_LYR"/>
    <property type="match status" value="1"/>
</dbReference>
<dbReference type="OrthoDB" id="275715at2759"/>